<dbReference type="InterPro" id="IPR001633">
    <property type="entry name" value="EAL_dom"/>
</dbReference>
<dbReference type="RefSeq" id="WP_379052375.1">
    <property type="nucleotide sequence ID" value="NZ_JBHUIK010000003.1"/>
</dbReference>
<evidence type="ECO:0000259" key="4">
    <source>
        <dbReference type="PROSITE" id="PS50883"/>
    </source>
</evidence>
<dbReference type="PANTHER" id="PTHR44757">
    <property type="entry name" value="DIGUANYLATE CYCLASE DGCP"/>
    <property type="match status" value="1"/>
</dbReference>
<dbReference type="SMART" id="SM00052">
    <property type="entry name" value="EAL"/>
    <property type="match status" value="1"/>
</dbReference>
<dbReference type="Gene3D" id="3.20.20.450">
    <property type="entry name" value="EAL domain"/>
    <property type="match status" value="1"/>
</dbReference>
<proteinExistence type="predicted"/>
<keyword evidence="1" id="KW-0812">Transmembrane</keyword>
<dbReference type="Pfam" id="PF00990">
    <property type="entry name" value="GGDEF"/>
    <property type="match status" value="1"/>
</dbReference>
<dbReference type="InterPro" id="IPR013655">
    <property type="entry name" value="PAS_fold_3"/>
</dbReference>
<dbReference type="InterPro" id="IPR000700">
    <property type="entry name" value="PAS-assoc_C"/>
</dbReference>
<feature type="transmembrane region" description="Helical" evidence="1">
    <location>
        <begin position="12"/>
        <end position="29"/>
    </location>
</feature>
<accession>A0ABW5BY87</accession>
<dbReference type="Gene3D" id="3.30.450.20">
    <property type="entry name" value="PAS domain"/>
    <property type="match status" value="2"/>
</dbReference>
<dbReference type="Pfam" id="PF00563">
    <property type="entry name" value="EAL"/>
    <property type="match status" value="1"/>
</dbReference>
<feature type="domain" description="PAC" evidence="3">
    <location>
        <begin position="142"/>
        <end position="195"/>
    </location>
</feature>
<dbReference type="InterPro" id="IPR000160">
    <property type="entry name" value="GGDEF_dom"/>
</dbReference>
<gene>
    <name evidence="6" type="ORF">ACFSKK_15155</name>
</gene>
<dbReference type="SMART" id="SM00267">
    <property type="entry name" value="GGDEF"/>
    <property type="match status" value="1"/>
</dbReference>
<feature type="domain" description="PAC" evidence="3">
    <location>
        <begin position="263"/>
        <end position="313"/>
    </location>
</feature>
<feature type="transmembrane region" description="Helical" evidence="1">
    <location>
        <begin position="35"/>
        <end position="56"/>
    </location>
</feature>
<dbReference type="SUPFAM" id="SSF141868">
    <property type="entry name" value="EAL domain-like"/>
    <property type="match status" value="1"/>
</dbReference>
<protein>
    <submittedName>
        <fullName evidence="6">EAL domain-containing protein</fullName>
    </submittedName>
</protein>
<feature type="domain" description="PAS" evidence="2">
    <location>
        <begin position="68"/>
        <end position="140"/>
    </location>
</feature>
<feature type="domain" description="GGDEF" evidence="5">
    <location>
        <begin position="343"/>
        <end position="475"/>
    </location>
</feature>
<dbReference type="Gene3D" id="3.30.70.270">
    <property type="match status" value="1"/>
</dbReference>
<dbReference type="InterPro" id="IPR035919">
    <property type="entry name" value="EAL_sf"/>
</dbReference>
<dbReference type="SUPFAM" id="SSF55785">
    <property type="entry name" value="PYP-like sensor domain (PAS domain)"/>
    <property type="match status" value="2"/>
</dbReference>
<dbReference type="InterPro" id="IPR029787">
    <property type="entry name" value="Nucleotide_cyclase"/>
</dbReference>
<dbReference type="CDD" id="cd01948">
    <property type="entry name" value="EAL"/>
    <property type="match status" value="1"/>
</dbReference>
<dbReference type="InterPro" id="IPR052155">
    <property type="entry name" value="Biofilm_reg_signaling"/>
</dbReference>
<dbReference type="PROSITE" id="PS50112">
    <property type="entry name" value="PAS"/>
    <property type="match status" value="1"/>
</dbReference>
<dbReference type="NCBIfam" id="TIGR00229">
    <property type="entry name" value="sensory_box"/>
    <property type="match status" value="2"/>
</dbReference>
<dbReference type="Pfam" id="PF08447">
    <property type="entry name" value="PAS_3"/>
    <property type="match status" value="1"/>
</dbReference>
<dbReference type="PROSITE" id="PS50887">
    <property type="entry name" value="GGDEF"/>
    <property type="match status" value="1"/>
</dbReference>
<evidence type="ECO:0000259" key="3">
    <source>
        <dbReference type="PROSITE" id="PS50113"/>
    </source>
</evidence>
<dbReference type="SUPFAM" id="SSF55073">
    <property type="entry name" value="Nucleotide cyclase"/>
    <property type="match status" value="1"/>
</dbReference>
<dbReference type="Pfam" id="PF13426">
    <property type="entry name" value="PAS_9"/>
    <property type="match status" value="1"/>
</dbReference>
<sequence length="734" mass="84199">MNMFKHKWMSYISLIIICNILVGTLYFFFHHDSIYYHIVFITLNFAMIALLIYLLATVNKTTKDLQKSNQKLNSIFDSLDVAIWSHDLKEDHLMITPGIEKLYGYPLEEFYQDQLLWKKAIYPEDLQIIEKRQEMLKEGKPVTDVYRILKPLSGEVRWIQDRGIPVFDEKGNYVDFTSVLFDVTETKEREERYRGLVEMSPDLIAVIRRWSFDFINEAGSKLLGEENPFELRGKSILRYMPTNSVMIIKEALSDMEANALEKNRFETEIVRADGVTVNIEISVMNLLYEGRKARLIVGRDITERKKADEMIHQMAYYDSLTGLPNRNMFKDHLNEHLSQVNDNMLAVLFLDLDRFKIINDTKGHSTGDLLLQKAAKRLVEAVGNQGMVSRQGGDEFIILLESTSYEEIEEVAQGIIQAFSQPFDLNGDEFFVTPSVGISLYPVDGEDQETLIKNADTAMYLAKERGKNNYQYYNSTLQNVSTRKMELEVGLRKALAKEHFEVFYQPQYRLDTREICGVEALLRWKHPKLGMISPADFIPLAEETGLIVPIGRWVLRKVCEQHKLWKDAGLGAVPVAVNVSVRQIQDLGFVDDVKQALRDFKLDPADLELEITESIMQNIEFSRIVLNKLKELGVKIAIDDFGKGYSSLSYLKYLPIDKIKIDKSFVDDILDSTLNGSIAKAIIEMSHTMNFSVIAEGIEEEVQLAFLLNNFCELGQGYLLSKPLDVKGVTELIK</sequence>
<organism evidence="6 7">
    <name type="scientific">Metabacillus endolithicus</name>
    <dbReference type="NCBI Taxonomy" id="1535204"/>
    <lineage>
        <taxon>Bacteria</taxon>
        <taxon>Bacillati</taxon>
        <taxon>Bacillota</taxon>
        <taxon>Bacilli</taxon>
        <taxon>Bacillales</taxon>
        <taxon>Bacillaceae</taxon>
        <taxon>Metabacillus</taxon>
    </lineage>
</organism>
<comment type="caution">
    <text evidence="6">The sequence shown here is derived from an EMBL/GenBank/DDBJ whole genome shotgun (WGS) entry which is preliminary data.</text>
</comment>
<evidence type="ECO:0000259" key="2">
    <source>
        <dbReference type="PROSITE" id="PS50112"/>
    </source>
</evidence>
<dbReference type="Proteomes" id="UP001597318">
    <property type="component" value="Unassembled WGS sequence"/>
</dbReference>
<dbReference type="InterPro" id="IPR043128">
    <property type="entry name" value="Rev_trsase/Diguanyl_cyclase"/>
</dbReference>
<dbReference type="PROSITE" id="PS50883">
    <property type="entry name" value="EAL"/>
    <property type="match status" value="1"/>
</dbReference>
<evidence type="ECO:0000313" key="7">
    <source>
        <dbReference type="Proteomes" id="UP001597318"/>
    </source>
</evidence>
<feature type="domain" description="EAL" evidence="4">
    <location>
        <begin position="484"/>
        <end position="734"/>
    </location>
</feature>
<evidence type="ECO:0000259" key="5">
    <source>
        <dbReference type="PROSITE" id="PS50887"/>
    </source>
</evidence>
<evidence type="ECO:0000313" key="6">
    <source>
        <dbReference type="EMBL" id="MFD2215027.1"/>
    </source>
</evidence>
<reference evidence="7" key="1">
    <citation type="journal article" date="2019" name="Int. J. Syst. Evol. Microbiol.">
        <title>The Global Catalogue of Microorganisms (GCM) 10K type strain sequencing project: providing services to taxonomists for standard genome sequencing and annotation.</title>
        <authorList>
            <consortium name="The Broad Institute Genomics Platform"/>
            <consortium name="The Broad Institute Genome Sequencing Center for Infectious Disease"/>
            <person name="Wu L."/>
            <person name="Ma J."/>
        </authorList>
    </citation>
    <scope>NUCLEOTIDE SEQUENCE [LARGE SCALE GENOMIC DNA]</scope>
    <source>
        <strain evidence="7">CGMCC 1.15474</strain>
    </source>
</reference>
<dbReference type="PANTHER" id="PTHR44757:SF2">
    <property type="entry name" value="BIOFILM ARCHITECTURE MAINTENANCE PROTEIN MBAA"/>
    <property type="match status" value="1"/>
</dbReference>
<dbReference type="SMART" id="SM00091">
    <property type="entry name" value="PAS"/>
    <property type="match status" value="2"/>
</dbReference>
<evidence type="ECO:0000256" key="1">
    <source>
        <dbReference type="SAM" id="Phobius"/>
    </source>
</evidence>
<keyword evidence="1" id="KW-0472">Membrane</keyword>
<dbReference type="InterPro" id="IPR035965">
    <property type="entry name" value="PAS-like_dom_sf"/>
</dbReference>
<keyword evidence="7" id="KW-1185">Reference proteome</keyword>
<dbReference type="NCBIfam" id="TIGR00254">
    <property type="entry name" value="GGDEF"/>
    <property type="match status" value="1"/>
</dbReference>
<dbReference type="SMART" id="SM00086">
    <property type="entry name" value="PAC"/>
    <property type="match status" value="2"/>
</dbReference>
<keyword evidence="1" id="KW-1133">Transmembrane helix</keyword>
<name>A0ABW5BY87_9BACI</name>
<dbReference type="InterPro" id="IPR000014">
    <property type="entry name" value="PAS"/>
</dbReference>
<dbReference type="InterPro" id="IPR001610">
    <property type="entry name" value="PAC"/>
</dbReference>
<dbReference type="PROSITE" id="PS50113">
    <property type="entry name" value="PAC"/>
    <property type="match status" value="2"/>
</dbReference>
<dbReference type="CDD" id="cd00130">
    <property type="entry name" value="PAS"/>
    <property type="match status" value="1"/>
</dbReference>
<dbReference type="CDD" id="cd01949">
    <property type="entry name" value="GGDEF"/>
    <property type="match status" value="1"/>
</dbReference>
<dbReference type="EMBL" id="JBHUIK010000003">
    <property type="protein sequence ID" value="MFD2215027.1"/>
    <property type="molecule type" value="Genomic_DNA"/>
</dbReference>